<dbReference type="PANTHER" id="PTHR13162">
    <property type="entry name" value="CCR4-NOT TRANSCRIPTION COMPLEX"/>
    <property type="match status" value="1"/>
</dbReference>
<name>A0A6A5CGK2_NAEFO</name>
<proteinExistence type="predicted"/>
<dbReference type="GO" id="GO:0060090">
    <property type="term" value="F:molecular adaptor activity"/>
    <property type="evidence" value="ECO:0007669"/>
    <property type="project" value="TreeGrafter"/>
</dbReference>
<dbReference type="GO" id="GO:0017148">
    <property type="term" value="P:negative regulation of translation"/>
    <property type="evidence" value="ECO:0007669"/>
    <property type="project" value="InterPro"/>
</dbReference>
<feature type="compositionally biased region" description="Low complexity" evidence="1">
    <location>
        <begin position="1"/>
        <end position="22"/>
    </location>
</feature>
<organism evidence="2 3">
    <name type="scientific">Naegleria fowleri</name>
    <name type="common">Brain eating amoeba</name>
    <dbReference type="NCBI Taxonomy" id="5763"/>
    <lineage>
        <taxon>Eukaryota</taxon>
        <taxon>Discoba</taxon>
        <taxon>Heterolobosea</taxon>
        <taxon>Tetramitia</taxon>
        <taxon>Eutetramitia</taxon>
        <taxon>Vahlkampfiidae</taxon>
        <taxon>Naegleria</taxon>
    </lineage>
</organism>
<dbReference type="PANTHER" id="PTHR13162:SF8">
    <property type="entry name" value="CCR4-NOT TRANSCRIPTION COMPLEX SUBUNIT 1"/>
    <property type="match status" value="1"/>
</dbReference>
<dbReference type="VEuPathDB" id="AmoebaDB:NF0099190"/>
<dbReference type="GO" id="GO:0000288">
    <property type="term" value="P:nuclear-transcribed mRNA catabolic process, deadenylation-dependent decay"/>
    <property type="evidence" value="ECO:0007669"/>
    <property type="project" value="TreeGrafter"/>
</dbReference>
<dbReference type="GO" id="GO:0000932">
    <property type="term" value="C:P-body"/>
    <property type="evidence" value="ECO:0007669"/>
    <property type="project" value="TreeGrafter"/>
</dbReference>
<evidence type="ECO:0000256" key="1">
    <source>
        <dbReference type="SAM" id="MobiDB-lite"/>
    </source>
</evidence>
<comment type="caution">
    <text evidence="2">The sequence shown here is derived from an EMBL/GenBank/DDBJ whole genome shotgun (WGS) entry which is preliminary data.</text>
</comment>
<keyword evidence="3" id="KW-1185">Reference proteome</keyword>
<dbReference type="AlphaFoldDB" id="A0A6A5CGK2"/>
<evidence type="ECO:0000313" key="3">
    <source>
        <dbReference type="Proteomes" id="UP000444721"/>
    </source>
</evidence>
<dbReference type="InterPro" id="IPR040398">
    <property type="entry name" value="Not1"/>
</dbReference>
<dbReference type="GO" id="GO:0030015">
    <property type="term" value="C:CCR4-NOT core complex"/>
    <property type="evidence" value="ECO:0007669"/>
    <property type="project" value="InterPro"/>
</dbReference>
<dbReference type="GeneID" id="68107522"/>
<reference evidence="2 3" key="1">
    <citation type="journal article" date="2019" name="Sci. Rep.">
        <title>Nanopore sequencing improves the draft genome of the human pathogenic amoeba Naegleria fowleri.</title>
        <authorList>
            <person name="Liechti N."/>
            <person name="Schurch N."/>
            <person name="Bruggmann R."/>
            <person name="Wittwer M."/>
        </authorList>
    </citation>
    <scope>NUCLEOTIDE SEQUENCE [LARGE SCALE GENOMIC DNA]</scope>
    <source>
        <strain evidence="2 3">ATCC 30894</strain>
    </source>
</reference>
<dbReference type="RefSeq" id="XP_044569118.1">
    <property type="nucleotide sequence ID" value="XM_044706300.1"/>
</dbReference>
<evidence type="ECO:0000313" key="2">
    <source>
        <dbReference type="EMBL" id="KAF0984405.1"/>
    </source>
</evidence>
<feature type="region of interest" description="Disordered" evidence="1">
    <location>
        <begin position="1"/>
        <end position="23"/>
    </location>
</feature>
<gene>
    <name evidence="2" type="ORF">FDP41_000304</name>
</gene>
<accession>A0A6A5CGK2</accession>
<dbReference type="OrthoDB" id="10260149at2759"/>
<sequence length="203" mass="22441">MQPSSTSSFQTTPLLSSSTSSTPMIIGNVGSPSIGNSGKISSSLLSSSSFETSYDFSQSVGLQIKNLVLTLDKNNYRGNVSEIEKILKQYGFEAYRHFLTTLLSSINFYNITQKDKSKLQLLSQEFAKLTTQTNFTSIILRAFSEGVENGLKVEFISQFSRTLNLPLSQQVLLGIALAESHSPLIQKRRFHLSQNQTTGNAQR</sequence>
<dbReference type="EMBL" id="VFQX01000002">
    <property type="protein sequence ID" value="KAF0984405.1"/>
    <property type="molecule type" value="Genomic_DNA"/>
</dbReference>
<dbReference type="VEuPathDB" id="AmoebaDB:FDP41_000304"/>
<dbReference type="VEuPathDB" id="AmoebaDB:NfTy_000180"/>
<protein>
    <submittedName>
        <fullName evidence="2">Uncharacterized protein</fullName>
    </submittedName>
</protein>
<dbReference type="Proteomes" id="UP000444721">
    <property type="component" value="Unassembled WGS sequence"/>
</dbReference>